<dbReference type="PIRSF" id="PIRSF022950">
    <property type="entry name" value="PPase_methylesterase_euk"/>
    <property type="match status" value="1"/>
</dbReference>
<proteinExistence type="inferred from homology"/>
<dbReference type="STRING" id="70415.A0A5S6QL61"/>
<evidence type="ECO:0000256" key="4">
    <source>
        <dbReference type="ARBA" id="ARBA00049203"/>
    </source>
</evidence>
<keyword evidence="8" id="KW-1185">Reference proteome</keyword>
<evidence type="ECO:0000259" key="7">
    <source>
        <dbReference type="Pfam" id="PF12697"/>
    </source>
</evidence>
<comment type="similarity">
    <text evidence="1 5">Belongs to the AB hydrolase superfamily.</text>
</comment>
<evidence type="ECO:0000313" key="9">
    <source>
        <dbReference type="WBParaSite" id="TMUE_2000008081.1"/>
    </source>
</evidence>
<name>A0A5S6QL61_TRIMR</name>
<dbReference type="EC" id="3.1.1.-" evidence="5"/>
<dbReference type="InterPro" id="IPR000073">
    <property type="entry name" value="AB_hydrolase_1"/>
</dbReference>
<keyword evidence="3 5" id="KW-0378">Hydrolase</keyword>
<feature type="active site" evidence="6">
    <location>
        <position position="147"/>
    </location>
</feature>
<reference evidence="9" key="1">
    <citation type="submission" date="2019-12" db="UniProtKB">
        <authorList>
            <consortium name="WormBaseParasite"/>
        </authorList>
    </citation>
    <scope>IDENTIFICATION</scope>
</reference>
<evidence type="ECO:0000256" key="2">
    <source>
        <dbReference type="ARBA" id="ARBA00022487"/>
    </source>
</evidence>
<dbReference type="GO" id="GO:0051723">
    <property type="term" value="F:protein methylesterase activity"/>
    <property type="evidence" value="ECO:0007669"/>
    <property type="project" value="UniProtKB-EC"/>
</dbReference>
<dbReference type="SUPFAM" id="SSF53474">
    <property type="entry name" value="alpha/beta-Hydrolases"/>
    <property type="match status" value="1"/>
</dbReference>
<dbReference type="PANTHER" id="PTHR14189">
    <property type="entry name" value="PROTEIN PHOSPHATASE METHYLESTERASE-1 RELATED"/>
    <property type="match status" value="1"/>
</dbReference>
<evidence type="ECO:0000256" key="5">
    <source>
        <dbReference type="PIRNR" id="PIRNR022950"/>
    </source>
</evidence>
<evidence type="ECO:0000256" key="6">
    <source>
        <dbReference type="PIRSR" id="PIRSR022950-1"/>
    </source>
</evidence>
<evidence type="ECO:0000256" key="3">
    <source>
        <dbReference type="ARBA" id="ARBA00022801"/>
    </source>
</evidence>
<accession>A0A5S6QL61</accession>
<dbReference type="AlphaFoldDB" id="A0A5S6QL61"/>
<dbReference type="Pfam" id="PF12697">
    <property type="entry name" value="Abhydrolase_6"/>
    <property type="match status" value="1"/>
</dbReference>
<dbReference type="InterPro" id="IPR016812">
    <property type="entry name" value="PPase_methylesterase_euk"/>
</dbReference>
<dbReference type="InterPro" id="IPR029058">
    <property type="entry name" value="AB_hydrolase_fold"/>
</dbReference>
<evidence type="ECO:0000313" key="8">
    <source>
        <dbReference type="Proteomes" id="UP000046395"/>
    </source>
</evidence>
<dbReference type="PANTHER" id="PTHR14189:SF0">
    <property type="entry name" value="PROTEIN PHOSPHATASE METHYLESTERASE 1"/>
    <property type="match status" value="1"/>
</dbReference>
<organism evidence="8 9">
    <name type="scientific">Trichuris muris</name>
    <name type="common">Mouse whipworm</name>
    <dbReference type="NCBI Taxonomy" id="70415"/>
    <lineage>
        <taxon>Eukaryota</taxon>
        <taxon>Metazoa</taxon>
        <taxon>Ecdysozoa</taxon>
        <taxon>Nematoda</taxon>
        <taxon>Enoplea</taxon>
        <taxon>Dorylaimia</taxon>
        <taxon>Trichinellida</taxon>
        <taxon>Trichuridae</taxon>
        <taxon>Trichuris</taxon>
    </lineage>
</organism>
<sequence length="345" mass="37889">MFRDLKASSHRLPPIGEGLSVVPTYSKDTPTSQRYSPVSWELYFDEKKTVKVMENNFFNIYTKGTDGVMLLLLHGGGYSGLSWACFAKRIASAVACYVVAVDLRNHGNTVTSNDEDLSLDTMAKDVVELAKCLVAETNRSIVLVGHSMGGAVAIEVARSKELQTLAGLVVIDVVEGSAMKSLSAMKGVLSSRPSSFPSMEKAIEWSVRSEQVRNVESARVSMPGQVKPEASVAECDGEGSECVKRYVWRTNLFKTEKFWEGWFSGMSEKFLSAAVPKLLILADVDRLDVTLTRAQMQGKFQVVLLPRTGHCVHEDSPDKVAETIGHFLLRFRLASAIDAQAKQLS</sequence>
<keyword evidence="2 5" id="KW-0719">Serine esterase</keyword>
<protein>
    <recommendedName>
        <fullName evidence="5">Protein phosphatase methylesterase 1</fullName>
        <shortName evidence="5">PME-1</shortName>
        <ecNumber evidence="5">3.1.1.-</ecNumber>
    </recommendedName>
</protein>
<dbReference type="Gene3D" id="3.40.50.1820">
    <property type="entry name" value="alpha/beta hydrolase"/>
    <property type="match status" value="1"/>
</dbReference>
<evidence type="ECO:0000256" key="1">
    <source>
        <dbReference type="ARBA" id="ARBA00008645"/>
    </source>
</evidence>
<dbReference type="WBParaSite" id="TMUE_2000008081.1">
    <property type="protein sequence ID" value="TMUE_2000008081.1"/>
    <property type="gene ID" value="WBGene00290717"/>
</dbReference>
<comment type="function">
    <text evidence="5">Demethylates proteins that have been reversibly carboxymethylated.</text>
</comment>
<feature type="active site" evidence="6">
    <location>
        <position position="172"/>
    </location>
</feature>
<comment type="catalytic activity">
    <reaction evidence="4">
        <text>[phosphatase 2A protein]-C-terminal L-leucine methyl ester + H2O = [phosphatase 2A protein]-C-terminal L-leucine + methanol + H(+)</text>
        <dbReference type="Rhea" id="RHEA:48548"/>
        <dbReference type="Rhea" id="RHEA-COMP:12134"/>
        <dbReference type="Rhea" id="RHEA-COMP:12135"/>
        <dbReference type="ChEBI" id="CHEBI:15377"/>
        <dbReference type="ChEBI" id="CHEBI:15378"/>
        <dbReference type="ChEBI" id="CHEBI:17790"/>
        <dbReference type="ChEBI" id="CHEBI:90516"/>
        <dbReference type="ChEBI" id="CHEBI:90517"/>
        <dbReference type="EC" id="3.1.1.89"/>
    </reaction>
</comment>
<feature type="domain" description="AB hydrolase-1" evidence="7">
    <location>
        <begin position="70"/>
        <end position="322"/>
    </location>
</feature>
<feature type="active site" evidence="6">
    <location>
        <position position="310"/>
    </location>
</feature>
<dbReference type="Proteomes" id="UP000046395">
    <property type="component" value="Unassembled WGS sequence"/>
</dbReference>